<proteinExistence type="inferred from homology"/>
<dbReference type="Gene3D" id="3.30.70.1230">
    <property type="entry name" value="Nucleotide cyclase"/>
    <property type="match status" value="1"/>
</dbReference>
<dbReference type="InterPro" id="IPR001054">
    <property type="entry name" value="A/G_cyclase"/>
</dbReference>
<dbReference type="GO" id="GO:0009190">
    <property type="term" value="P:cyclic nucleotide biosynthetic process"/>
    <property type="evidence" value="ECO:0007669"/>
    <property type="project" value="InterPro"/>
</dbReference>
<name>A0A6J4QMF6_9ACTN</name>
<organism evidence="4">
    <name type="scientific">uncultured Rubrobacteraceae bacterium</name>
    <dbReference type="NCBI Taxonomy" id="349277"/>
    <lineage>
        <taxon>Bacteria</taxon>
        <taxon>Bacillati</taxon>
        <taxon>Actinomycetota</taxon>
        <taxon>Rubrobacteria</taxon>
        <taxon>Rubrobacterales</taxon>
        <taxon>Rubrobacteraceae</taxon>
        <taxon>environmental samples</taxon>
    </lineage>
</organism>
<protein>
    <recommendedName>
        <fullName evidence="3">Guanylate cyclase domain-containing protein</fullName>
    </recommendedName>
</protein>
<evidence type="ECO:0000256" key="2">
    <source>
        <dbReference type="SAM" id="MobiDB-lite"/>
    </source>
</evidence>
<evidence type="ECO:0000313" key="4">
    <source>
        <dbReference type="EMBL" id="CAA9446238.1"/>
    </source>
</evidence>
<evidence type="ECO:0000259" key="3">
    <source>
        <dbReference type="PROSITE" id="PS50125"/>
    </source>
</evidence>
<dbReference type="PANTHER" id="PTHR43081:SF1">
    <property type="entry name" value="ADENYLATE CYCLASE, TERMINAL-DIFFERENTIATION SPECIFIC"/>
    <property type="match status" value="1"/>
</dbReference>
<feature type="compositionally biased region" description="Polar residues" evidence="2">
    <location>
        <begin position="62"/>
        <end position="83"/>
    </location>
</feature>
<gene>
    <name evidence="4" type="ORF">AVDCRST_MAG58-448</name>
</gene>
<dbReference type="EMBL" id="CADCVF010000011">
    <property type="protein sequence ID" value="CAA9446238.1"/>
    <property type="molecule type" value="Genomic_DNA"/>
</dbReference>
<dbReference type="SUPFAM" id="SSF55073">
    <property type="entry name" value="Nucleotide cyclase"/>
    <property type="match status" value="1"/>
</dbReference>
<comment type="similarity">
    <text evidence="1">Belongs to the adenylyl cyclase class-3 family.</text>
</comment>
<dbReference type="PANTHER" id="PTHR43081">
    <property type="entry name" value="ADENYLATE CYCLASE, TERMINAL-DIFFERENTIATION SPECIFIC-RELATED"/>
    <property type="match status" value="1"/>
</dbReference>
<dbReference type="Pfam" id="PF00211">
    <property type="entry name" value="Guanylate_cyc"/>
    <property type="match status" value="1"/>
</dbReference>
<accession>A0A6J4QMF6</accession>
<dbReference type="AlphaFoldDB" id="A0A6J4QMF6"/>
<dbReference type="GO" id="GO:0004016">
    <property type="term" value="F:adenylate cyclase activity"/>
    <property type="evidence" value="ECO:0007669"/>
    <property type="project" value="UniProtKB-ARBA"/>
</dbReference>
<sequence>MANSPTGTVTFLFTDIDGSTSMWERDAAAMRKALARHDEILRSTIETHGGYIYKTIGDRSPTRASTESWTGSAASSATLSCRE</sequence>
<feature type="region of interest" description="Disordered" evidence="2">
    <location>
        <begin position="61"/>
        <end position="83"/>
    </location>
</feature>
<evidence type="ECO:0000256" key="1">
    <source>
        <dbReference type="ARBA" id="ARBA00005381"/>
    </source>
</evidence>
<dbReference type="InterPro" id="IPR050697">
    <property type="entry name" value="Adenylyl/Guanylyl_Cyclase_3/4"/>
</dbReference>
<reference evidence="4" key="1">
    <citation type="submission" date="2020-02" db="EMBL/GenBank/DDBJ databases">
        <authorList>
            <person name="Meier V. D."/>
        </authorList>
    </citation>
    <scope>NUCLEOTIDE SEQUENCE</scope>
    <source>
        <strain evidence="4">AVDCRST_MAG58</strain>
    </source>
</reference>
<dbReference type="PROSITE" id="PS50125">
    <property type="entry name" value="GUANYLATE_CYCLASE_2"/>
    <property type="match status" value="1"/>
</dbReference>
<dbReference type="InterPro" id="IPR029787">
    <property type="entry name" value="Nucleotide_cyclase"/>
</dbReference>
<feature type="domain" description="Guanylate cyclase" evidence="3">
    <location>
        <begin position="10"/>
        <end position="58"/>
    </location>
</feature>
<dbReference type="GO" id="GO:0035556">
    <property type="term" value="P:intracellular signal transduction"/>
    <property type="evidence" value="ECO:0007669"/>
    <property type="project" value="InterPro"/>
</dbReference>